<reference evidence="1" key="2">
    <citation type="journal article" date="2022" name="New Phytol.">
        <title>Evolutionary transition to the ectomycorrhizal habit in the genomes of a hyperdiverse lineage of mushroom-forming fungi.</title>
        <authorList>
            <person name="Looney B."/>
            <person name="Miyauchi S."/>
            <person name="Morin E."/>
            <person name="Drula E."/>
            <person name="Courty P.E."/>
            <person name="Kohler A."/>
            <person name="Kuo A."/>
            <person name="LaButti K."/>
            <person name="Pangilinan J."/>
            <person name="Lipzen A."/>
            <person name="Riley R."/>
            <person name="Andreopoulos W."/>
            <person name="He G."/>
            <person name="Johnson J."/>
            <person name="Nolan M."/>
            <person name="Tritt A."/>
            <person name="Barry K.W."/>
            <person name="Grigoriev I.V."/>
            <person name="Nagy L.G."/>
            <person name="Hibbett D."/>
            <person name="Henrissat B."/>
            <person name="Matheny P.B."/>
            <person name="Labbe J."/>
            <person name="Martin F.M."/>
        </authorList>
    </citation>
    <scope>NUCLEOTIDE SEQUENCE</scope>
    <source>
        <strain evidence="1">FP105234-sp</strain>
    </source>
</reference>
<reference evidence="1" key="1">
    <citation type="submission" date="2021-02" db="EMBL/GenBank/DDBJ databases">
        <authorList>
            <consortium name="DOE Joint Genome Institute"/>
            <person name="Ahrendt S."/>
            <person name="Looney B.P."/>
            <person name="Miyauchi S."/>
            <person name="Morin E."/>
            <person name="Drula E."/>
            <person name="Courty P.E."/>
            <person name="Chicoki N."/>
            <person name="Fauchery L."/>
            <person name="Kohler A."/>
            <person name="Kuo A."/>
            <person name="Labutti K."/>
            <person name="Pangilinan J."/>
            <person name="Lipzen A."/>
            <person name="Riley R."/>
            <person name="Andreopoulos W."/>
            <person name="He G."/>
            <person name="Johnson J."/>
            <person name="Barry K.W."/>
            <person name="Grigoriev I.V."/>
            <person name="Nagy L."/>
            <person name="Hibbett D."/>
            <person name="Henrissat B."/>
            <person name="Matheny P.B."/>
            <person name="Labbe J."/>
            <person name="Martin F."/>
        </authorList>
    </citation>
    <scope>NUCLEOTIDE SEQUENCE</scope>
    <source>
        <strain evidence="1">FP105234-sp</strain>
    </source>
</reference>
<sequence>MLTSSRTRTVARRLSRTSRKYHDESFGFRKPREFSLPDYSPAQLEKRATNAPLLRYVDALRTDGHRAARIDPLDLLQREHVPDLDPARYGLSDTAHAYDISGILWAGESEAEAHSRGDHGAPARCVCRAHRHSARPRTARSTLLGTSVNLT</sequence>
<evidence type="ECO:0000313" key="2">
    <source>
        <dbReference type="Proteomes" id="UP000814033"/>
    </source>
</evidence>
<evidence type="ECO:0000313" key="1">
    <source>
        <dbReference type="EMBL" id="KAI0039596.1"/>
    </source>
</evidence>
<dbReference type="EMBL" id="MU276285">
    <property type="protein sequence ID" value="KAI0039596.1"/>
    <property type="molecule type" value="Genomic_DNA"/>
</dbReference>
<gene>
    <name evidence="1" type="ORF">FA95DRAFT_1612453</name>
</gene>
<comment type="caution">
    <text evidence="1">The sequence shown here is derived from an EMBL/GenBank/DDBJ whole genome shotgun (WGS) entry which is preliminary data.</text>
</comment>
<protein>
    <submittedName>
        <fullName evidence="1">Uncharacterized protein</fullName>
    </submittedName>
</protein>
<dbReference type="Proteomes" id="UP000814033">
    <property type="component" value="Unassembled WGS sequence"/>
</dbReference>
<accession>A0ACB8R631</accession>
<keyword evidence="2" id="KW-1185">Reference proteome</keyword>
<organism evidence="1 2">
    <name type="scientific">Auriscalpium vulgare</name>
    <dbReference type="NCBI Taxonomy" id="40419"/>
    <lineage>
        <taxon>Eukaryota</taxon>
        <taxon>Fungi</taxon>
        <taxon>Dikarya</taxon>
        <taxon>Basidiomycota</taxon>
        <taxon>Agaricomycotina</taxon>
        <taxon>Agaricomycetes</taxon>
        <taxon>Russulales</taxon>
        <taxon>Auriscalpiaceae</taxon>
        <taxon>Auriscalpium</taxon>
    </lineage>
</organism>
<proteinExistence type="predicted"/>
<name>A0ACB8R631_9AGAM</name>